<sequence length="171" mass="18766">METTTFGPFFKITARRLSTRAGEEGRPGTEDADVIGEHDGFIAPPPFGILHMDSMRIYNSRVRGDDEKSTMRSTFGLSILLGATSGLMAHEAGCRKVELLSIDDGNEYAPKLVKYYGRLGFKAVKEVGDNGFFEDLPHLLVWGGVGTRMDGDLQQLLSKWGGIVRKQAAAR</sequence>
<evidence type="ECO:0000313" key="2">
    <source>
        <dbReference type="Proteomes" id="UP000002009"/>
    </source>
</evidence>
<dbReference type="PANTHER" id="PTHR36897">
    <property type="entry name" value="OS10G0351100-LIKE PROTEIN"/>
    <property type="match status" value="1"/>
</dbReference>
<dbReference type="PANTHER" id="PTHR36897:SF2">
    <property type="entry name" value="OS10G0350800 PROTEIN"/>
    <property type="match status" value="1"/>
</dbReference>
<organism evidence="1 2">
    <name type="scientific">Micromonas commoda (strain RCC299 / NOUM17 / CCMP2709)</name>
    <name type="common">Picoplanktonic green alga</name>
    <dbReference type="NCBI Taxonomy" id="296587"/>
    <lineage>
        <taxon>Eukaryota</taxon>
        <taxon>Viridiplantae</taxon>
        <taxon>Chlorophyta</taxon>
        <taxon>Mamiellophyceae</taxon>
        <taxon>Mamiellales</taxon>
        <taxon>Mamiellaceae</taxon>
        <taxon>Micromonas</taxon>
    </lineage>
</organism>
<dbReference type="AlphaFoldDB" id="C1EG98"/>
<dbReference type="EMBL" id="CP001331">
    <property type="protein sequence ID" value="ACO66985.1"/>
    <property type="molecule type" value="Genomic_DNA"/>
</dbReference>
<dbReference type="GeneID" id="8248412"/>
<gene>
    <name evidence="1" type="ORF">MICPUN_109362</name>
</gene>
<dbReference type="OMA" id="PFGILHM"/>
<dbReference type="KEGG" id="mis:MICPUN_109362"/>
<reference evidence="1 2" key="1">
    <citation type="journal article" date="2009" name="Science">
        <title>Green evolution and dynamic adaptations revealed by genomes of the marine picoeukaryotes Micromonas.</title>
        <authorList>
            <person name="Worden A.Z."/>
            <person name="Lee J.H."/>
            <person name="Mock T."/>
            <person name="Rouze P."/>
            <person name="Simmons M.P."/>
            <person name="Aerts A.L."/>
            <person name="Allen A.E."/>
            <person name="Cuvelier M.L."/>
            <person name="Derelle E."/>
            <person name="Everett M.V."/>
            <person name="Foulon E."/>
            <person name="Grimwood J."/>
            <person name="Gundlach H."/>
            <person name="Henrissat B."/>
            <person name="Napoli C."/>
            <person name="McDonald S.M."/>
            <person name="Parker M.S."/>
            <person name="Rombauts S."/>
            <person name="Salamov A."/>
            <person name="Von Dassow P."/>
            <person name="Badger J.H."/>
            <person name="Coutinho P.M."/>
            <person name="Demir E."/>
            <person name="Dubchak I."/>
            <person name="Gentemann C."/>
            <person name="Eikrem W."/>
            <person name="Gready J.E."/>
            <person name="John U."/>
            <person name="Lanier W."/>
            <person name="Lindquist E.A."/>
            <person name="Lucas S."/>
            <person name="Mayer K.F."/>
            <person name="Moreau H."/>
            <person name="Not F."/>
            <person name="Otillar R."/>
            <person name="Panaud O."/>
            <person name="Pangilinan J."/>
            <person name="Paulsen I."/>
            <person name="Piegu B."/>
            <person name="Poliakov A."/>
            <person name="Robbens S."/>
            <person name="Schmutz J."/>
            <person name="Toulza E."/>
            <person name="Wyss T."/>
            <person name="Zelensky A."/>
            <person name="Zhou K."/>
            <person name="Armbrust E.V."/>
            <person name="Bhattacharya D."/>
            <person name="Goodenough U.W."/>
            <person name="Van de Peer Y."/>
            <person name="Grigoriev I.V."/>
        </authorList>
    </citation>
    <scope>NUCLEOTIDE SEQUENCE [LARGE SCALE GENOMIC DNA]</scope>
    <source>
        <strain evidence="2">RCC299 / NOUM17</strain>
    </source>
</reference>
<dbReference type="Proteomes" id="UP000002009">
    <property type="component" value="Chromosome 13"/>
</dbReference>
<proteinExistence type="predicted"/>
<evidence type="ECO:0000313" key="1">
    <source>
        <dbReference type="EMBL" id="ACO66985.1"/>
    </source>
</evidence>
<evidence type="ECO:0008006" key="3">
    <source>
        <dbReference type="Google" id="ProtNLM"/>
    </source>
</evidence>
<accession>C1EG98</accession>
<name>C1EG98_MICCC</name>
<protein>
    <recommendedName>
        <fullName evidence="3">N-acetyltransferase domain-containing protein</fullName>
    </recommendedName>
</protein>
<dbReference type="eggNOG" id="KOG2094">
    <property type="taxonomic scope" value="Eukaryota"/>
</dbReference>
<dbReference type="InParanoid" id="C1EG98"/>
<dbReference type="STRING" id="296587.C1EG98"/>
<dbReference type="RefSeq" id="XP_002505727.1">
    <property type="nucleotide sequence ID" value="XM_002505681.1"/>
</dbReference>
<keyword evidence="2" id="KW-1185">Reference proteome</keyword>
<dbReference type="OrthoDB" id="445361at2759"/>